<feature type="coiled-coil region" evidence="1">
    <location>
        <begin position="83"/>
        <end position="117"/>
    </location>
</feature>
<accession>A0A2G5V8X2</accession>
<sequence length="360" mass="42151">MDPRLTASTGYEYLTTNRGDILSGSENQWETLIRENQRLTRRVAILENTGNTRENFDGLTKEIDRLNGILVVRDAKIQELMKNSKKNVDVEGFEAKRKELEQKSTKMKGHIKSLEKKLKASNDFRFEITEEMEALLEENVNPNQTMCIKMARKTSEYHKELWRKVKFNFEHMRRANSGLQQSLEELDQNVLNLTNKVMKLETSLKENPVKIVGDTMVIQEQQRHIQRLGNFKFLTYFSINFGILEQQTNLENIKPGILDLAVKMDGNAGLIKKDMENRLDVQDQKVKKLENSTKLLMQEVYCLRFNYKESSEEVQKLRSKTSELEKMLSDAVEEEEKTHLAKMAKWREVGIRSLKRKREE</sequence>
<dbReference type="Proteomes" id="UP000230233">
    <property type="component" value="Chromosome II"/>
</dbReference>
<reference evidence="3" key="1">
    <citation type="submission" date="2017-10" db="EMBL/GenBank/DDBJ databases">
        <title>Rapid genome shrinkage in a self-fertile nematode reveals novel sperm competition proteins.</title>
        <authorList>
            <person name="Yin D."/>
            <person name="Schwarz E.M."/>
            <person name="Thomas C.G."/>
            <person name="Felde R.L."/>
            <person name="Korf I.F."/>
            <person name="Cutter A.D."/>
            <person name="Schartner C.M."/>
            <person name="Ralston E.J."/>
            <person name="Meyer B.J."/>
            <person name="Haag E.S."/>
        </authorList>
    </citation>
    <scope>NUCLEOTIDE SEQUENCE [LARGE SCALE GENOMIC DNA]</scope>
    <source>
        <strain evidence="3">JU1422</strain>
    </source>
</reference>
<dbReference type="EMBL" id="PDUG01000002">
    <property type="protein sequence ID" value="PIC48254.1"/>
    <property type="molecule type" value="Genomic_DNA"/>
</dbReference>
<protein>
    <submittedName>
        <fullName evidence="2">Uncharacterized protein</fullName>
    </submittedName>
</protein>
<feature type="coiled-coil region" evidence="1">
    <location>
        <begin position="169"/>
        <end position="203"/>
    </location>
</feature>
<proteinExistence type="predicted"/>
<feature type="coiled-coil region" evidence="1">
    <location>
        <begin position="272"/>
        <end position="337"/>
    </location>
</feature>
<keyword evidence="1" id="KW-0175">Coiled coil</keyword>
<comment type="caution">
    <text evidence="2">The sequence shown here is derived from an EMBL/GenBank/DDBJ whole genome shotgun (WGS) entry which is preliminary data.</text>
</comment>
<evidence type="ECO:0000313" key="3">
    <source>
        <dbReference type="Proteomes" id="UP000230233"/>
    </source>
</evidence>
<evidence type="ECO:0000313" key="2">
    <source>
        <dbReference type="EMBL" id="PIC48254.1"/>
    </source>
</evidence>
<organism evidence="2 3">
    <name type="scientific">Caenorhabditis nigoni</name>
    <dbReference type="NCBI Taxonomy" id="1611254"/>
    <lineage>
        <taxon>Eukaryota</taxon>
        <taxon>Metazoa</taxon>
        <taxon>Ecdysozoa</taxon>
        <taxon>Nematoda</taxon>
        <taxon>Chromadorea</taxon>
        <taxon>Rhabditida</taxon>
        <taxon>Rhabditina</taxon>
        <taxon>Rhabditomorpha</taxon>
        <taxon>Rhabditoidea</taxon>
        <taxon>Rhabditidae</taxon>
        <taxon>Peloderinae</taxon>
        <taxon>Caenorhabditis</taxon>
    </lineage>
</organism>
<dbReference type="AlphaFoldDB" id="A0A2G5V8X2"/>
<name>A0A2G5V8X2_9PELO</name>
<evidence type="ECO:0000256" key="1">
    <source>
        <dbReference type="SAM" id="Coils"/>
    </source>
</evidence>
<keyword evidence="3" id="KW-1185">Reference proteome</keyword>
<gene>
    <name evidence="2" type="primary">Cnig_chr_II.g7300</name>
    <name evidence="2" type="ORF">B9Z55_007300</name>
</gene>
<dbReference type="OrthoDB" id="10391435at2759"/>